<dbReference type="AlphaFoldDB" id="A0A9N7YK27"/>
<dbReference type="Proteomes" id="UP001153269">
    <property type="component" value="Unassembled WGS sequence"/>
</dbReference>
<sequence length="107" mass="11237">MTDGGGDEEVRARGRDVGNSRQWAGERETDEVKGAEKARPGVLKVGGATPPALSDTIEAHFQQSAPGQGGVAASPPPPLINFCPHPYHSTDPPPYLFRNPPAPSSLI</sequence>
<gene>
    <name evidence="2" type="ORF">PLEPLA_LOCUS16247</name>
</gene>
<accession>A0A9N7YK27</accession>
<proteinExistence type="predicted"/>
<evidence type="ECO:0000313" key="3">
    <source>
        <dbReference type="Proteomes" id="UP001153269"/>
    </source>
</evidence>
<organism evidence="2 3">
    <name type="scientific">Pleuronectes platessa</name>
    <name type="common">European plaice</name>
    <dbReference type="NCBI Taxonomy" id="8262"/>
    <lineage>
        <taxon>Eukaryota</taxon>
        <taxon>Metazoa</taxon>
        <taxon>Chordata</taxon>
        <taxon>Craniata</taxon>
        <taxon>Vertebrata</taxon>
        <taxon>Euteleostomi</taxon>
        <taxon>Actinopterygii</taxon>
        <taxon>Neopterygii</taxon>
        <taxon>Teleostei</taxon>
        <taxon>Neoteleostei</taxon>
        <taxon>Acanthomorphata</taxon>
        <taxon>Carangaria</taxon>
        <taxon>Pleuronectiformes</taxon>
        <taxon>Pleuronectoidei</taxon>
        <taxon>Pleuronectidae</taxon>
        <taxon>Pleuronectes</taxon>
    </lineage>
</organism>
<feature type="compositionally biased region" description="Basic and acidic residues" evidence="1">
    <location>
        <begin position="8"/>
        <end position="39"/>
    </location>
</feature>
<keyword evidence="3" id="KW-1185">Reference proteome</keyword>
<protein>
    <submittedName>
        <fullName evidence="2">Uncharacterized protein</fullName>
    </submittedName>
</protein>
<dbReference type="EMBL" id="CADEAL010001035">
    <property type="protein sequence ID" value="CAB1428281.1"/>
    <property type="molecule type" value="Genomic_DNA"/>
</dbReference>
<evidence type="ECO:0000256" key="1">
    <source>
        <dbReference type="SAM" id="MobiDB-lite"/>
    </source>
</evidence>
<evidence type="ECO:0000313" key="2">
    <source>
        <dbReference type="EMBL" id="CAB1428281.1"/>
    </source>
</evidence>
<comment type="caution">
    <text evidence="2">The sequence shown here is derived from an EMBL/GenBank/DDBJ whole genome shotgun (WGS) entry which is preliminary data.</text>
</comment>
<feature type="compositionally biased region" description="Pro residues" evidence="1">
    <location>
        <begin position="91"/>
        <end position="107"/>
    </location>
</feature>
<reference evidence="2" key="1">
    <citation type="submission" date="2020-03" db="EMBL/GenBank/DDBJ databases">
        <authorList>
            <person name="Weist P."/>
        </authorList>
    </citation>
    <scope>NUCLEOTIDE SEQUENCE</scope>
</reference>
<name>A0A9N7YK27_PLEPL</name>
<feature type="region of interest" description="Disordered" evidence="1">
    <location>
        <begin position="1"/>
        <end position="107"/>
    </location>
</feature>